<evidence type="ECO:0000256" key="4">
    <source>
        <dbReference type="ARBA" id="ARBA00022691"/>
    </source>
</evidence>
<reference evidence="6" key="1">
    <citation type="submission" date="2023-10" db="EMBL/GenBank/DDBJ databases">
        <title>Whole Genome based description of the genera Actinobaculum and Actinotignum reveals a complex phylogenetic relationship within the species included in the genus Actinotignum.</title>
        <authorList>
            <person name="Jensen C.S."/>
            <person name="Dargis R."/>
            <person name="Kemp M."/>
            <person name="Christensen J.J."/>
        </authorList>
    </citation>
    <scope>NUCLEOTIDE SEQUENCE</scope>
    <source>
        <strain evidence="6">SLA_B511</strain>
    </source>
</reference>
<dbReference type="AlphaFoldDB" id="A0AAW9HXE0"/>
<evidence type="ECO:0000256" key="3">
    <source>
        <dbReference type="ARBA" id="ARBA00022679"/>
    </source>
</evidence>
<dbReference type="RefSeq" id="WP_320756717.1">
    <property type="nucleotide sequence ID" value="NZ_JAWNGC010000012.1"/>
</dbReference>
<dbReference type="Pfam" id="PF01555">
    <property type="entry name" value="N6_N4_Mtase"/>
    <property type="match status" value="1"/>
</dbReference>
<evidence type="ECO:0000256" key="2">
    <source>
        <dbReference type="ARBA" id="ARBA00022603"/>
    </source>
</evidence>
<dbReference type="Gene3D" id="3.40.50.150">
    <property type="entry name" value="Vaccinia Virus protein VP39"/>
    <property type="match status" value="1"/>
</dbReference>
<keyword evidence="2 6" id="KW-0489">Methyltransferase</keyword>
<dbReference type="GO" id="GO:0032259">
    <property type="term" value="P:methylation"/>
    <property type="evidence" value="ECO:0007669"/>
    <property type="project" value="UniProtKB-KW"/>
</dbReference>
<dbReference type="EMBL" id="JAWNGC010000012">
    <property type="protein sequence ID" value="MDY5155564.1"/>
    <property type="molecule type" value="Genomic_DNA"/>
</dbReference>
<keyword evidence="3 6" id="KW-0808">Transferase</keyword>
<evidence type="ECO:0000313" key="7">
    <source>
        <dbReference type="Proteomes" id="UP001281731"/>
    </source>
</evidence>
<dbReference type="InterPro" id="IPR002941">
    <property type="entry name" value="DNA_methylase_N4/N6"/>
</dbReference>
<dbReference type="EC" id="2.1.1.-" evidence="6"/>
<dbReference type="Proteomes" id="UP001281731">
    <property type="component" value="Unassembled WGS sequence"/>
</dbReference>
<gene>
    <name evidence="6" type="ORF">R6G80_07515</name>
</gene>
<dbReference type="InterPro" id="IPR002052">
    <property type="entry name" value="DNA_methylase_N6_adenine_CS"/>
</dbReference>
<dbReference type="InterPro" id="IPR029063">
    <property type="entry name" value="SAM-dependent_MTases_sf"/>
</dbReference>
<comment type="caution">
    <text evidence="6">The sequence shown here is derived from an EMBL/GenBank/DDBJ whole genome shotgun (WGS) entry which is preliminary data.</text>
</comment>
<evidence type="ECO:0000313" key="6">
    <source>
        <dbReference type="EMBL" id="MDY5155564.1"/>
    </source>
</evidence>
<proteinExistence type="inferred from homology"/>
<dbReference type="PRINTS" id="PR00506">
    <property type="entry name" value="D21N6MTFRASE"/>
</dbReference>
<dbReference type="PROSITE" id="PS00092">
    <property type="entry name" value="N6_MTASE"/>
    <property type="match status" value="1"/>
</dbReference>
<feature type="domain" description="DNA methylase N-4/N-6" evidence="5">
    <location>
        <begin position="66"/>
        <end position="437"/>
    </location>
</feature>
<accession>A0AAW9HXE0</accession>
<sequence length="644" mass="72386">MPELNWVGKNKVINHHLDVPYRVLERQYSFDTDGQHEVDNGSNNMIIHGDNLEALKSLLPRYDGQVDVIYIDPPYNTGNEGWVYNDAVNDPQIKKWLGEVVGKEGEDLSRHDKWLCMMYPRLRLLQRLLAPTGAIFISIDDNEAANLRLIGNEIFGARCFVADISWQRTYSTRNDSKGIPAEVEHLLVFSKQPDWQPNKLERTAEMDSKYKNPDNDRSPWRTDNAFAPGARTHQGMVYAIQHPFTGELLYPAINNCWRYQQDEMFSIMSGWTDYELVDLYDEAERAKVCGVKAEEVREGVKAIMLAKPLEQARLDAQAVLARGQWPRFFFTKNGEGGIARKTYLDSVGGLLPTNYWSHVEAGHTDEAKKEIQELFDGAVAFDTPKPTRLIERVLKVASSPHSIVLDSFAGSGTTAHAVLSLNKKDGGNRQFILVELGDYADSVTAERVKRVARGYTATKSVKTTLYDEKLTTAMLKKGEKVFAEAKAIADGAKDQYEKVTGPSVKDGQLQVVAQTSAKEDVPGLGGDFSFYELGPELIAEGNLNPDVPVAQVRDYIWFTETRRAIPDDSSSNPYYLGSANGAVYYFIYEPDAVTVLDRAFLATMDPNHRGESYIVYADLCELSAEEMTKFGIVFKKIPRDITRL</sequence>
<dbReference type="GO" id="GO:0003677">
    <property type="term" value="F:DNA binding"/>
    <property type="evidence" value="ECO:0007669"/>
    <property type="project" value="InterPro"/>
</dbReference>
<name>A0AAW9HXE0_9ACTO</name>
<dbReference type="GO" id="GO:0008170">
    <property type="term" value="F:N-methyltransferase activity"/>
    <property type="evidence" value="ECO:0007669"/>
    <property type="project" value="InterPro"/>
</dbReference>
<dbReference type="SUPFAM" id="SSF53335">
    <property type="entry name" value="S-adenosyl-L-methionine-dependent methyltransferases"/>
    <property type="match status" value="1"/>
</dbReference>
<comment type="similarity">
    <text evidence="1">Belongs to the N(4)/N(6)-methyltransferase family.</text>
</comment>
<evidence type="ECO:0000256" key="1">
    <source>
        <dbReference type="ARBA" id="ARBA00006594"/>
    </source>
</evidence>
<organism evidence="6 7">
    <name type="scientific">Actinotignum urinale</name>
    <dbReference type="NCBI Taxonomy" id="190146"/>
    <lineage>
        <taxon>Bacteria</taxon>
        <taxon>Bacillati</taxon>
        <taxon>Actinomycetota</taxon>
        <taxon>Actinomycetes</taxon>
        <taxon>Actinomycetales</taxon>
        <taxon>Actinomycetaceae</taxon>
        <taxon>Actinotignum</taxon>
    </lineage>
</organism>
<keyword evidence="4" id="KW-0949">S-adenosyl-L-methionine</keyword>
<protein>
    <submittedName>
        <fullName evidence="6">Site-specific DNA-methyltransferase</fullName>
        <ecNumber evidence="6">2.1.1.-</ecNumber>
    </submittedName>
</protein>
<evidence type="ECO:0000259" key="5">
    <source>
        <dbReference type="Pfam" id="PF01555"/>
    </source>
</evidence>
<dbReference type="InterPro" id="IPR002295">
    <property type="entry name" value="N4/N6-MTase_EcoPI_Mod-like"/>
</dbReference>